<dbReference type="InterPro" id="IPR025286">
    <property type="entry name" value="MOFRL_assoc_dom"/>
</dbReference>
<dbReference type="InterPro" id="IPR039760">
    <property type="entry name" value="MOFRL_protein"/>
</dbReference>
<dbReference type="InterPro" id="IPR007835">
    <property type="entry name" value="MOFRL"/>
</dbReference>
<dbReference type="InterPro" id="IPR038614">
    <property type="entry name" value="GK_N_sf"/>
</dbReference>
<sequence>MFKLNSNVGFIKNYQQLATGNGRKVALELIEAAFLSIQPEIVIGQNFSLQGGTLKIRDKTYELSAYEHIYLLGFGKGSARNSLLVEKALGENLSGGYVIDVSEEKFSKIEFTLGTHPLPSVANLEFTKKIIENLNRASEKDLVIVVTCGGGSVMLESPHNLSLEEMVNVNRELLHSGASIQEMNAIRKHLDIVKGGGLAQILFPAKVVNLIFSDVPGNDLSVIASGPTVGDSTTQQDAIGVIEKYGLGDKLGQIEKNFIESPKEDRYFENVDNILILSNDTALSAMQKKASELGLTASILTDSFQDEANLAGKQLVDATTPGSILLVGGETDVKVTGGGIGGRNQQLVLAALPYITEGTVLVSFDSDGWDNSEAAGAIGDLETVRKAKEKGLDAQKFLDENDSFTFFESTGDAILTGRLPSNVSDLMVVFKP</sequence>
<accession>A0A0G0RF47</accession>
<dbReference type="PATRIC" id="fig|1618405.3.peg.21"/>
<evidence type="ECO:0000313" key="4">
    <source>
        <dbReference type="Proteomes" id="UP000034531"/>
    </source>
</evidence>
<name>A0A0G0RF47_9BACT</name>
<evidence type="ECO:0000259" key="1">
    <source>
        <dbReference type="Pfam" id="PF05161"/>
    </source>
</evidence>
<dbReference type="Proteomes" id="UP000034531">
    <property type="component" value="Unassembled WGS sequence"/>
</dbReference>
<dbReference type="PANTHER" id="PTHR12227">
    <property type="entry name" value="GLYCERATE KINASE"/>
    <property type="match status" value="1"/>
</dbReference>
<keyword evidence="3" id="KW-0808">Transferase</keyword>
<dbReference type="SUPFAM" id="SSF82544">
    <property type="entry name" value="GckA/TtuD-like"/>
    <property type="match status" value="1"/>
</dbReference>
<dbReference type="EMBL" id="LBYI01000001">
    <property type="protein sequence ID" value="KKR51334.1"/>
    <property type="molecule type" value="Genomic_DNA"/>
</dbReference>
<dbReference type="Pfam" id="PF13660">
    <property type="entry name" value="DUF4147"/>
    <property type="match status" value="1"/>
</dbReference>
<dbReference type="GO" id="GO:0008887">
    <property type="term" value="F:glycerate kinase activity"/>
    <property type="evidence" value="ECO:0007669"/>
    <property type="project" value="InterPro"/>
</dbReference>
<protein>
    <submittedName>
        <fullName evidence="3">Glycerate 2-kinase</fullName>
    </submittedName>
</protein>
<dbReference type="PANTHER" id="PTHR12227:SF0">
    <property type="entry name" value="GLYCERATE KINASE"/>
    <property type="match status" value="1"/>
</dbReference>
<dbReference type="Pfam" id="PF05161">
    <property type="entry name" value="MOFRL"/>
    <property type="match status" value="1"/>
</dbReference>
<dbReference type="GO" id="GO:0005737">
    <property type="term" value="C:cytoplasm"/>
    <property type="evidence" value="ECO:0007669"/>
    <property type="project" value="TreeGrafter"/>
</dbReference>
<proteinExistence type="predicted"/>
<feature type="domain" description="MOFRL-associated" evidence="2">
    <location>
        <begin position="26"/>
        <end position="251"/>
    </location>
</feature>
<gene>
    <name evidence="3" type="ORF">UT84_C0001G0019</name>
</gene>
<comment type="caution">
    <text evidence="3">The sequence shown here is derived from an EMBL/GenBank/DDBJ whole genome shotgun (WGS) entry which is preliminary data.</text>
</comment>
<dbReference type="Gene3D" id="3.40.1480.10">
    <property type="entry name" value="MOFRL domain"/>
    <property type="match status" value="1"/>
</dbReference>
<evidence type="ECO:0000259" key="2">
    <source>
        <dbReference type="Pfam" id="PF13660"/>
    </source>
</evidence>
<feature type="domain" description="MOFRL" evidence="1">
    <location>
        <begin position="324"/>
        <end position="425"/>
    </location>
</feature>
<dbReference type="Gene3D" id="3.40.50.10180">
    <property type="entry name" value="Glycerate kinase, MOFRL-like N-terminal domain"/>
    <property type="match status" value="1"/>
</dbReference>
<evidence type="ECO:0000313" key="3">
    <source>
        <dbReference type="EMBL" id="KKR51334.1"/>
    </source>
</evidence>
<dbReference type="AlphaFoldDB" id="A0A0G0RF47"/>
<keyword evidence="3" id="KW-0418">Kinase</keyword>
<organism evidence="3 4">
    <name type="scientific">Candidatus Curtissbacteria bacterium GW2011_GWA1_40_16</name>
    <dbReference type="NCBI Taxonomy" id="1618405"/>
    <lineage>
        <taxon>Bacteria</taxon>
        <taxon>Candidatus Curtissiibacteriota</taxon>
    </lineage>
</organism>
<reference evidence="3 4" key="1">
    <citation type="journal article" date="2015" name="Nature">
        <title>rRNA introns, odd ribosomes, and small enigmatic genomes across a large radiation of phyla.</title>
        <authorList>
            <person name="Brown C.T."/>
            <person name="Hug L.A."/>
            <person name="Thomas B.C."/>
            <person name="Sharon I."/>
            <person name="Castelle C.J."/>
            <person name="Singh A."/>
            <person name="Wilkins M.J."/>
            <person name="Williams K.H."/>
            <person name="Banfield J.F."/>
        </authorList>
    </citation>
    <scope>NUCLEOTIDE SEQUENCE [LARGE SCALE GENOMIC DNA]</scope>
</reference>
<dbReference type="InterPro" id="IPR037035">
    <property type="entry name" value="GK-like_C_sf"/>
</dbReference>